<dbReference type="GO" id="GO:0022900">
    <property type="term" value="P:electron transport chain"/>
    <property type="evidence" value="ECO:0007669"/>
    <property type="project" value="InterPro"/>
</dbReference>
<protein>
    <recommendedName>
        <fullName evidence="10">Rapamycin-insensitive companion of mTOR domain-containing protein</fullName>
    </recommendedName>
</protein>
<evidence type="ECO:0000313" key="12">
    <source>
        <dbReference type="Proteomes" id="UP000298061"/>
    </source>
</evidence>
<keyword evidence="6" id="KW-0809">Transit peptide</keyword>
<dbReference type="PANTHER" id="PTHR13298:SF11">
    <property type="entry name" value="RAPAMYCIN-INSENSITIVE COMPANION OF MTOR"/>
    <property type="match status" value="1"/>
</dbReference>
<dbReference type="GO" id="GO:0005743">
    <property type="term" value="C:mitochondrial inner membrane"/>
    <property type="evidence" value="ECO:0007669"/>
    <property type="project" value="UniProtKB-SubCell"/>
</dbReference>
<keyword evidence="3" id="KW-0813">Transport</keyword>
<reference evidence="11 12" key="1">
    <citation type="submission" date="2019-02" db="EMBL/GenBank/DDBJ databases">
        <title>Genome sequencing of the rare red list fungi Hericium alpestre (H. flagellum).</title>
        <authorList>
            <person name="Buettner E."/>
            <person name="Kellner H."/>
        </authorList>
    </citation>
    <scope>NUCLEOTIDE SEQUENCE [LARGE SCALE GENOMIC DNA]</scope>
    <source>
        <strain evidence="11 12">DSM 108284</strain>
    </source>
</reference>
<keyword evidence="9" id="KW-0472">Membrane</keyword>
<dbReference type="OrthoDB" id="3089at2759"/>
<evidence type="ECO:0000256" key="1">
    <source>
        <dbReference type="ARBA" id="ARBA00004273"/>
    </source>
</evidence>
<dbReference type="InterPro" id="IPR006885">
    <property type="entry name" value="NADH_UbQ_FeS_4_mit-like"/>
</dbReference>
<comment type="subcellular location">
    <subcellularLocation>
        <location evidence="1">Mitochondrion inner membrane</location>
    </subcellularLocation>
</comment>
<evidence type="ECO:0000256" key="7">
    <source>
        <dbReference type="ARBA" id="ARBA00022982"/>
    </source>
</evidence>
<dbReference type="Gene3D" id="3.30.160.190">
    <property type="entry name" value="atu1810 like domain"/>
    <property type="match status" value="1"/>
</dbReference>
<dbReference type="InterPro" id="IPR029452">
    <property type="entry name" value="RICTOR_V"/>
</dbReference>
<dbReference type="FunFam" id="3.30.160.190:FF:000001">
    <property type="entry name" value="NADH-ubiquinone oxidoreductase 21 kDa subunit mitochondrial"/>
    <property type="match status" value="1"/>
</dbReference>
<dbReference type="Pfam" id="PF14668">
    <property type="entry name" value="RICTOR_V"/>
    <property type="match status" value="1"/>
</dbReference>
<dbReference type="Pfam" id="PF04800">
    <property type="entry name" value="NDUS4"/>
    <property type="match status" value="1"/>
</dbReference>
<gene>
    <name evidence="11" type="ORF">EWM64_g8137</name>
</gene>
<keyword evidence="8" id="KW-0496">Mitochondrion</keyword>
<keyword evidence="7" id="KW-0249">Electron transport</keyword>
<dbReference type="PANTHER" id="PTHR13298">
    <property type="entry name" value="CYTOSOLIC REGULATOR PIANISSIMO"/>
    <property type="match status" value="1"/>
</dbReference>
<comment type="caution">
    <text evidence="11">The sequence shown here is derived from an EMBL/GenBank/DDBJ whole genome shotgun (WGS) entry which is preliminary data.</text>
</comment>
<comment type="similarity">
    <text evidence="2">Belongs to the complex I NDUFS4 subunit family.</text>
</comment>
<keyword evidence="12" id="KW-1185">Reference proteome</keyword>
<evidence type="ECO:0000256" key="4">
    <source>
        <dbReference type="ARBA" id="ARBA00022660"/>
    </source>
</evidence>
<evidence type="ECO:0000256" key="3">
    <source>
        <dbReference type="ARBA" id="ARBA00022448"/>
    </source>
</evidence>
<evidence type="ECO:0000256" key="8">
    <source>
        <dbReference type="ARBA" id="ARBA00023128"/>
    </source>
</evidence>
<evidence type="ECO:0000256" key="2">
    <source>
        <dbReference type="ARBA" id="ARBA00005882"/>
    </source>
</evidence>
<accession>A0A4Y9ZPD1</accession>
<dbReference type="EMBL" id="SFCI01001399">
    <property type="protein sequence ID" value="TFY75873.1"/>
    <property type="molecule type" value="Genomic_DNA"/>
</dbReference>
<evidence type="ECO:0000259" key="10">
    <source>
        <dbReference type="SMART" id="SM01310"/>
    </source>
</evidence>
<evidence type="ECO:0000256" key="6">
    <source>
        <dbReference type="ARBA" id="ARBA00022946"/>
    </source>
</evidence>
<dbReference type="InterPro" id="IPR038532">
    <property type="entry name" value="NDUFS4-like_sf"/>
</dbReference>
<evidence type="ECO:0000256" key="5">
    <source>
        <dbReference type="ARBA" id="ARBA00022792"/>
    </source>
</evidence>
<dbReference type="SMART" id="SM01310">
    <property type="entry name" value="RICTOR_V"/>
    <property type="match status" value="1"/>
</dbReference>
<sequence length="421" mass="46883">HGLEDEDPEVILKLKSVLWAVGNIGSTQGGLRFLEEEEIIPVILDIADQSLVLSVRGTCFFVLGLISATPLGAEILDDYHWEATLSPLGLPTGLCIPVDIDKFVSIPVWEPVSFDPSSERRLVPPTSQAELEVLTAISNLSNTVIANTASRTLSKLKLKPEYKSVFSSVSTFYRALDLISNSHYRLPVRRYVFDLFNIELDSDIVKQLAEYSKTLVQPSSRSPRPAHPNRVPNVANDADVLINSTMSLLRACTQALHRPALARSIAAPLRTVSTEVQAPVETREKDTKSGEITPIPQKDITTADVISGAPPQLRHRVVRIFQPTRNTMQSGGSKSKFWRIDWDILGGGGRWENPLMGWASSADYMQGTRIIFHSKDDAIHFAEKQGWDYYVQPPTVKKIPPKNYAENYVYKPGKLRIARTK</sequence>
<evidence type="ECO:0000256" key="9">
    <source>
        <dbReference type="ARBA" id="ARBA00023136"/>
    </source>
</evidence>
<dbReference type="InterPro" id="IPR028268">
    <property type="entry name" value="Pianissimo_fam"/>
</dbReference>
<dbReference type="GO" id="GO:0031932">
    <property type="term" value="C:TORC2 complex"/>
    <property type="evidence" value="ECO:0007669"/>
    <property type="project" value="InterPro"/>
</dbReference>
<feature type="non-terminal residue" evidence="11">
    <location>
        <position position="1"/>
    </location>
</feature>
<proteinExistence type="inferred from homology"/>
<name>A0A4Y9ZPD1_9AGAM</name>
<organism evidence="11 12">
    <name type="scientific">Hericium alpestre</name>
    <dbReference type="NCBI Taxonomy" id="135208"/>
    <lineage>
        <taxon>Eukaryota</taxon>
        <taxon>Fungi</taxon>
        <taxon>Dikarya</taxon>
        <taxon>Basidiomycota</taxon>
        <taxon>Agaricomycotina</taxon>
        <taxon>Agaricomycetes</taxon>
        <taxon>Russulales</taxon>
        <taxon>Hericiaceae</taxon>
        <taxon>Hericium</taxon>
    </lineage>
</organism>
<keyword evidence="4" id="KW-0679">Respiratory chain</keyword>
<dbReference type="STRING" id="135208.A0A4Y9ZPD1"/>
<dbReference type="GO" id="GO:0038203">
    <property type="term" value="P:TORC2 signaling"/>
    <property type="evidence" value="ECO:0007669"/>
    <property type="project" value="TreeGrafter"/>
</dbReference>
<dbReference type="AlphaFoldDB" id="A0A4Y9ZPD1"/>
<feature type="domain" description="Rapamycin-insensitive companion of mTOR" evidence="10">
    <location>
        <begin position="11"/>
        <end position="83"/>
    </location>
</feature>
<evidence type="ECO:0000313" key="11">
    <source>
        <dbReference type="EMBL" id="TFY75873.1"/>
    </source>
</evidence>
<keyword evidence="5" id="KW-0999">Mitochondrion inner membrane</keyword>
<dbReference type="Proteomes" id="UP000298061">
    <property type="component" value="Unassembled WGS sequence"/>
</dbReference>